<keyword evidence="3" id="KW-0969">Cilium</keyword>
<proteinExistence type="predicted"/>
<evidence type="ECO:0000256" key="1">
    <source>
        <dbReference type="SAM" id="MobiDB-lite"/>
    </source>
</evidence>
<gene>
    <name evidence="3" type="ORF">A8950_0909</name>
</gene>
<feature type="compositionally biased region" description="Low complexity" evidence="1">
    <location>
        <begin position="277"/>
        <end position="292"/>
    </location>
</feature>
<dbReference type="CDD" id="cd17470">
    <property type="entry name" value="T3SS_Flik_C"/>
    <property type="match status" value="1"/>
</dbReference>
<keyword evidence="4" id="KW-1185">Reference proteome</keyword>
<accession>A0A4R6X1L7</accession>
<dbReference type="AlphaFoldDB" id="A0A4R6X1L7"/>
<dbReference type="EMBL" id="SNYW01000006">
    <property type="protein sequence ID" value="TDQ84358.1"/>
    <property type="molecule type" value="Genomic_DNA"/>
</dbReference>
<dbReference type="Pfam" id="PF02120">
    <property type="entry name" value="Flg_hook"/>
    <property type="match status" value="1"/>
</dbReference>
<reference evidence="3 4" key="1">
    <citation type="submission" date="2019-03" db="EMBL/GenBank/DDBJ databases">
        <title>Genomic Encyclopedia of Type Strains, Phase III (KMG-III): the genomes of soil and plant-associated and newly described type strains.</title>
        <authorList>
            <person name="Whitman W."/>
        </authorList>
    </citation>
    <scope>NUCLEOTIDE SEQUENCE [LARGE SCALE GENOMIC DNA]</scope>
    <source>
        <strain evidence="3 4">CGMCC 1.7660</strain>
    </source>
</reference>
<evidence type="ECO:0000259" key="2">
    <source>
        <dbReference type="Pfam" id="PF02120"/>
    </source>
</evidence>
<keyword evidence="3" id="KW-0966">Cell projection</keyword>
<feature type="domain" description="Flagellar hook-length control protein-like C-terminal" evidence="2">
    <location>
        <begin position="454"/>
        <end position="532"/>
    </location>
</feature>
<feature type="compositionally biased region" description="Low complexity" evidence="1">
    <location>
        <begin position="350"/>
        <end position="360"/>
    </location>
</feature>
<dbReference type="Gene3D" id="3.30.750.140">
    <property type="match status" value="1"/>
</dbReference>
<dbReference type="Proteomes" id="UP000295783">
    <property type="component" value="Unassembled WGS sequence"/>
</dbReference>
<feature type="region of interest" description="Disordered" evidence="1">
    <location>
        <begin position="536"/>
        <end position="579"/>
    </location>
</feature>
<feature type="region of interest" description="Disordered" evidence="1">
    <location>
        <begin position="108"/>
        <end position="220"/>
    </location>
</feature>
<evidence type="ECO:0000313" key="3">
    <source>
        <dbReference type="EMBL" id="TDQ84358.1"/>
    </source>
</evidence>
<comment type="caution">
    <text evidence="3">The sequence shown here is derived from an EMBL/GenBank/DDBJ whole genome shotgun (WGS) entry which is preliminary data.</text>
</comment>
<feature type="compositionally biased region" description="Pro residues" evidence="1">
    <location>
        <begin position="203"/>
        <end position="217"/>
    </location>
</feature>
<evidence type="ECO:0000313" key="4">
    <source>
        <dbReference type="Proteomes" id="UP000295783"/>
    </source>
</evidence>
<feature type="region of interest" description="Disordered" evidence="1">
    <location>
        <begin position="322"/>
        <end position="360"/>
    </location>
</feature>
<name>A0A4R6X1L7_9PROT</name>
<dbReference type="InterPro" id="IPR038610">
    <property type="entry name" value="FliK-like_C_sf"/>
</dbReference>
<organism evidence="3 4">
    <name type="scientific">Dongia mobilis</name>
    <dbReference type="NCBI Taxonomy" id="578943"/>
    <lineage>
        <taxon>Bacteria</taxon>
        <taxon>Pseudomonadati</taxon>
        <taxon>Pseudomonadota</taxon>
        <taxon>Alphaproteobacteria</taxon>
        <taxon>Rhodospirillales</taxon>
        <taxon>Dongiaceae</taxon>
        <taxon>Dongia</taxon>
    </lineage>
</organism>
<keyword evidence="3" id="KW-0282">Flagellum</keyword>
<dbReference type="OrthoDB" id="7203912at2"/>
<dbReference type="InterPro" id="IPR021136">
    <property type="entry name" value="Flagellar_hook_control-like_C"/>
</dbReference>
<sequence>MRETIEQMDSSKISQFFGLAPRLGNASGNAGTERGGFAELMFGIMNKRASTVQQPVAPSRANPYLASDRAVGTLAGTAVATPGAGAPASCGVMRCAPGADSRADLRTGAVPASGERSPAHGTVTVDDTERGTRASAETAEPDEEVTPAGAGSDVASEGEATEADDTTPPEGEEGQAEDGDPFAADSGADMGDSGEWAAAQLPTPQPSQPGTPAPAPAPAAAAAAIPAEAAAPVAAADDDAGLAGRLPVDLAGDIAGEPLPDTEVAAEDGDAAGSQQAEDAAPGEIAAAPRSAGRMASAEGGTPTVLPVDSWDDAAAQAGLLSRRGQRPSEDQAAMFRQMQQGAQHEARQRSAAAGQGAASQGAAGNAAQIGASGSPAGAANVPAGSPLAAGQAPSTVLPPGLSFDTAFGQSSGLPGWQLHLAQGAASRRTDFVANLRQHLQNLPAHEQVALGIQRAAREGGGRISLQLSPAELGRIHVKLEIDRENNARASVTVERPATLDLLQRDSRALERALQEAGLKMDRNDLNFSLHGGERDSFAQEFGSDGGQQAARGNGALGEGEDEPTPLAGRTDVLATGDGMVDVQI</sequence>
<feature type="region of interest" description="Disordered" evidence="1">
    <location>
        <begin position="253"/>
        <end position="308"/>
    </location>
</feature>
<protein>
    <submittedName>
        <fullName evidence="3">Flagellar hook-length control protein FliK</fullName>
    </submittedName>
</protein>
<feature type="compositionally biased region" description="Acidic residues" evidence="1">
    <location>
        <begin position="159"/>
        <end position="180"/>
    </location>
</feature>